<name>A0AAN8VX45_9MAGN</name>
<protein>
    <recommendedName>
        <fullName evidence="6">DUF4378 domain-containing protein</fullName>
    </recommendedName>
</protein>
<evidence type="ECO:0008006" key="6">
    <source>
        <dbReference type="Google" id="ProtNLM"/>
    </source>
</evidence>
<dbReference type="InterPro" id="IPR022212">
    <property type="entry name" value="DUF3741"/>
</dbReference>
<organism evidence="4 5">
    <name type="scientific">Dillenia turbinata</name>
    <dbReference type="NCBI Taxonomy" id="194707"/>
    <lineage>
        <taxon>Eukaryota</taxon>
        <taxon>Viridiplantae</taxon>
        <taxon>Streptophyta</taxon>
        <taxon>Embryophyta</taxon>
        <taxon>Tracheophyta</taxon>
        <taxon>Spermatophyta</taxon>
        <taxon>Magnoliopsida</taxon>
        <taxon>eudicotyledons</taxon>
        <taxon>Gunneridae</taxon>
        <taxon>Pentapetalae</taxon>
        <taxon>Dilleniales</taxon>
        <taxon>Dilleniaceae</taxon>
        <taxon>Dillenia</taxon>
    </lineage>
</organism>
<proteinExistence type="predicted"/>
<gene>
    <name evidence="4" type="ORF">RJ641_027307</name>
</gene>
<feature type="domain" description="DUF4378" evidence="3">
    <location>
        <begin position="643"/>
        <end position="799"/>
    </location>
</feature>
<dbReference type="Pfam" id="PF14309">
    <property type="entry name" value="DUF4378"/>
    <property type="match status" value="1"/>
</dbReference>
<dbReference type="PANTHER" id="PTHR47071:SF2">
    <property type="entry name" value="PROTEIN TRM32"/>
    <property type="match status" value="1"/>
</dbReference>
<evidence type="ECO:0000256" key="1">
    <source>
        <dbReference type="SAM" id="MobiDB-lite"/>
    </source>
</evidence>
<dbReference type="PANTHER" id="PTHR47071">
    <property type="entry name" value="PROTEIN TRM32"/>
    <property type="match status" value="1"/>
</dbReference>
<comment type="caution">
    <text evidence="4">The sequence shown here is derived from an EMBL/GenBank/DDBJ whole genome shotgun (WGS) entry which is preliminary data.</text>
</comment>
<dbReference type="AlphaFoldDB" id="A0AAN8VX45"/>
<dbReference type="EMBL" id="JBAMMX010000004">
    <property type="protein sequence ID" value="KAK6941930.1"/>
    <property type="molecule type" value="Genomic_DNA"/>
</dbReference>
<evidence type="ECO:0000259" key="3">
    <source>
        <dbReference type="Pfam" id="PF14309"/>
    </source>
</evidence>
<evidence type="ECO:0000313" key="4">
    <source>
        <dbReference type="EMBL" id="KAK6941930.1"/>
    </source>
</evidence>
<keyword evidence="5" id="KW-1185">Reference proteome</keyword>
<feature type="region of interest" description="Disordered" evidence="1">
    <location>
        <begin position="43"/>
        <end position="63"/>
    </location>
</feature>
<dbReference type="Proteomes" id="UP001370490">
    <property type="component" value="Unassembled WGS sequence"/>
</dbReference>
<feature type="region of interest" description="Disordered" evidence="1">
    <location>
        <begin position="542"/>
        <end position="575"/>
    </location>
</feature>
<feature type="domain" description="DUF3741" evidence="2">
    <location>
        <begin position="193"/>
        <end position="232"/>
    </location>
</feature>
<dbReference type="Pfam" id="PF12552">
    <property type="entry name" value="DUF3741"/>
    <property type="match status" value="1"/>
</dbReference>
<evidence type="ECO:0000259" key="2">
    <source>
        <dbReference type="Pfam" id="PF12552"/>
    </source>
</evidence>
<reference evidence="4 5" key="1">
    <citation type="submission" date="2023-12" db="EMBL/GenBank/DDBJ databases">
        <title>A high-quality genome assembly for Dillenia turbinata (Dilleniales).</title>
        <authorList>
            <person name="Chanderbali A."/>
        </authorList>
    </citation>
    <scope>NUCLEOTIDE SEQUENCE [LARGE SCALE GENOMIC DNA]</scope>
    <source>
        <strain evidence="4">LSX21</strain>
        <tissue evidence="4">Leaf</tissue>
    </source>
</reference>
<dbReference type="InterPro" id="IPR044257">
    <property type="entry name" value="TRM32-like"/>
</dbReference>
<accession>A0AAN8VX45</accession>
<dbReference type="InterPro" id="IPR025486">
    <property type="entry name" value="DUF4378"/>
</dbReference>
<feature type="compositionally biased region" description="Polar residues" evidence="1">
    <location>
        <begin position="558"/>
        <end position="567"/>
    </location>
</feature>
<evidence type="ECO:0000313" key="5">
    <source>
        <dbReference type="Proteomes" id="UP001370490"/>
    </source>
</evidence>
<sequence length="811" mass="92510">MGRHMRHKDTDIEPKNIYPGCMWGIFQILDYHRWHSAKKNLAHKKHRRAKHASDVNSNASEEHFYESEKHEDYADDTSFLHGTESSTKTSKIGRRFGKSRIKALLARRMSREKKHKPPILNLAMQPKLLHTYSIHHLEASDDHLVDSSCRRRRLDESHNNDDKSSAMSGNYLRRQLIQEFDVANETLETVKPRDSKKLNKDLSGLSSRLSLNALEIFKVNKDLFLQILHDSDPDIMHRIYSLQNSDRKSGLTKSRSFPSKDLSYSNCGKPSTLATKLNESWHYPKGEKPSTANSVDDNNVKSVFRRARSMPLVLTDGLSDLERNREVINRFKDIIKKGVRPSDNQSKNEGNVTFRNAFENDPCGCLSSTDSEGVAEVCIGVGKRRLYRRTMSLHASLDKYNQLYEISFGKESKGCPSRSLKMRNELGVSKAWCYKRSLSLSELEYPSSLQYEVSQDTIQSRRSISAFLDHPVAIKNEGCMELKPVNLSWTPNPILDVIEECTTLEESSILKTHHSSSLEVDMVNDGTFLMNDLKERIDDLHTGKGESNEEQDMEDSKNVGSELQSPPDTVPDLYSEDNITTYANFPTIEGTELEPKYQVMESQDPLICGMENPANVGSDNLKVNNHFVEIEVNRNDYALFNCIKNTLVQSGFLQSDNLDAWYSQDQPLDPSIFEEMDACLSKESECYGEEVVGNREHQLLFDLIYEVLLEIYARSLNYWPNALSSSCHICPTPRSDHILEEVWKGISWSLSSTAEIGQSLDSIMAIDFTKSDGWMNLQLETECVALDLEELIFDELLEEIPLKSFSYSMVV</sequence>